<feature type="chain" id="PRO_5011735182" evidence="4">
    <location>
        <begin position="40"/>
        <end position="315"/>
    </location>
</feature>
<dbReference type="InterPro" id="IPR001638">
    <property type="entry name" value="Solute-binding_3/MltF_N"/>
</dbReference>
<evidence type="ECO:0000256" key="2">
    <source>
        <dbReference type="ARBA" id="ARBA00022448"/>
    </source>
</evidence>
<dbReference type="Gene3D" id="3.40.190.10">
    <property type="entry name" value="Periplasmic binding protein-like II"/>
    <property type="match status" value="2"/>
</dbReference>
<evidence type="ECO:0000256" key="1">
    <source>
        <dbReference type="ARBA" id="ARBA00010333"/>
    </source>
</evidence>
<dbReference type="Proteomes" id="UP000198781">
    <property type="component" value="Unassembled WGS sequence"/>
</dbReference>
<dbReference type="GO" id="GO:0030288">
    <property type="term" value="C:outer membrane-bounded periplasmic space"/>
    <property type="evidence" value="ECO:0007669"/>
    <property type="project" value="TreeGrafter"/>
</dbReference>
<reference evidence="6 7" key="1">
    <citation type="submission" date="2016-10" db="EMBL/GenBank/DDBJ databases">
        <authorList>
            <person name="de Groot N.N."/>
        </authorList>
    </citation>
    <scope>NUCLEOTIDE SEQUENCE [LARGE SCALE GENOMIC DNA]</scope>
    <source>
        <strain evidence="6 7">DSM 16619</strain>
    </source>
</reference>
<dbReference type="SUPFAM" id="SSF53850">
    <property type="entry name" value="Periplasmic binding protein-like II"/>
    <property type="match status" value="1"/>
</dbReference>
<dbReference type="AlphaFoldDB" id="A0A1G6KZS3"/>
<feature type="signal peptide" evidence="4">
    <location>
        <begin position="1"/>
        <end position="39"/>
    </location>
</feature>
<evidence type="ECO:0000256" key="4">
    <source>
        <dbReference type="SAM" id="SignalP"/>
    </source>
</evidence>
<name>A0A1G6KZS3_9BURK</name>
<organism evidence="6 7">
    <name type="scientific">Paracidovorax valerianellae</name>
    <dbReference type="NCBI Taxonomy" id="187868"/>
    <lineage>
        <taxon>Bacteria</taxon>
        <taxon>Pseudomonadati</taxon>
        <taxon>Pseudomonadota</taxon>
        <taxon>Betaproteobacteria</taxon>
        <taxon>Burkholderiales</taxon>
        <taxon>Comamonadaceae</taxon>
        <taxon>Paracidovorax</taxon>
    </lineage>
</organism>
<protein>
    <submittedName>
        <fullName evidence="6">Glutamate/aspartate transport system substrate-binding protein</fullName>
    </submittedName>
</protein>
<evidence type="ECO:0000256" key="3">
    <source>
        <dbReference type="ARBA" id="ARBA00022729"/>
    </source>
</evidence>
<dbReference type="InterPro" id="IPR051455">
    <property type="entry name" value="Bact_solute-bind_prot3"/>
</dbReference>
<dbReference type="Pfam" id="PF00497">
    <property type="entry name" value="SBP_bac_3"/>
    <property type="match status" value="1"/>
</dbReference>
<evidence type="ECO:0000313" key="7">
    <source>
        <dbReference type="Proteomes" id="UP000198781"/>
    </source>
</evidence>
<dbReference type="STRING" id="187868.SAMN05192589_10230"/>
<dbReference type="EMBL" id="FMZC01000002">
    <property type="protein sequence ID" value="SDC36609.1"/>
    <property type="molecule type" value="Genomic_DNA"/>
</dbReference>
<keyword evidence="7" id="KW-1185">Reference proteome</keyword>
<comment type="similarity">
    <text evidence="1">Belongs to the bacterial solute-binding protein 3 family.</text>
</comment>
<keyword evidence="3 4" id="KW-0732">Signal</keyword>
<sequence length="315" mass="34114">MHRLTRPAATALRMTLRSTLRQALPVALCTALLATAASAQEIDTLRKIKESGTLNIGSRDSSIPFSYKPTGSGDPIGFSNDICLKIADAVKAKLGLPALRVQYTLLTSLNRIPLMQNGTVDLDCATTTNSVARQQYVNFAPSHFVTNITVAVKKNSGIQSLADLAGKTVATVAGSTSIQLLRTYKRAENLEVQEISGKDTADAFLLLASDRAAAYVLDDVQLAGLIATAPNPGDFRILKDVVLRQEPYGIMLRKNDPQFQALVDETVTGLMKSGEMERLYARWFTQPIPPSSVNLNFPMSDAVREAYRNPSSKGV</sequence>
<dbReference type="SMART" id="SM00062">
    <property type="entry name" value="PBPb"/>
    <property type="match status" value="1"/>
</dbReference>
<dbReference type="PANTHER" id="PTHR30085:SF2">
    <property type="entry name" value="GLUTAMATE_ASPARTATE IMPORT SOLUTE-BINDING PROTEIN"/>
    <property type="match status" value="1"/>
</dbReference>
<feature type="domain" description="Solute-binding protein family 3/N-terminal" evidence="5">
    <location>
        <begin position="53"/>
        <end position="287"/>
    </location>
</feature>
<gene>
    <name evidence="6" type="ORF">SAMN05192589_10230</name>
</gene>
<evidence type="ECO:0000259" key="5">
    <source>
        <dbReference type="SMART" id="SM00062"/>
    </source>
</evidence>
<accession>A0A1G6KZS3</accession>
<dbReference type="CDD" id="cd13688">
    <property type="entry name" value="PBP2_GltI_DEBP"/>
    <property type="match status" value="1"/>
</dbReference>
<keyword evidence="2" id="KW-0813">Transport</keyword>
<proteinExistence type="inferred from homology"/>
<evidence type="ECO:0000313" key="6">
    <source>
        <dbReference type="EMBL" id="SDC36609.1"/>
    </source>
</evidence>
<dbReference type="PANTHER" id="PTHR30085">
    <property type="entry name" value="AMINO ACID ABC TRANSPORTER PERMEASE"/>
    <property type="match status" value="1"/>
</dbReference>
<dbReference type="GO" id="GO:0006865">
    <property type="term" value="P:amino acid transport"/>
    <property type="evidence" value="ECO:0007669"/>
    <property type="project" value="TreeGrafter"/>
</dbReference>
<dbReference type="GO" id="GO:0005576">
    <property type="term" value="C:extracellular region"/>
    <property type="evidence" value="ECO:0007669"/>
    <property type="project" value="TreeGrafter"/>
</dbReference>